<dbReference type="EMBL" id="CP025938">
    <property type="protein sequence ID" value="AUS05046.1"/>
    <property type="molecule type" value="Genomic_DNA"/>
</dbReference>
<keyword evidence="3" id="KW-1185">Reference proteome</keyword>
<feature type="signal peptide" evidence="1">
    <location>
        <begin position="1"/>
        <end position="25"/>
    </location>
</feature>
<sequence>MNNILTNTKKGFLMVALLISTLSFANENAFYSINAEGNRTTLTLNYAKEGTALAIKDANGSVLYSETIKATGRYKRDFDLNFLPNGNYFFEINKDLEIKEIPFTLNAGVAKFNKEKVVYKPFIRVENDLLYITKLAVDGEPLDVKIYFTEKNKHNSTLLVSEKLKSTDKIEKVYKLEGMNKGEFQIILHSGNRSFEKNI</sequence>
<keyword evidence="1" id="KW-0732">Signal</keyword>
<feature type="chain" id="PRO_5014432720" description="Secretion system C-terminal sorting domain-containing protein" evidence="1">
    <location>
        <begin position="26"/>
        <end position="199"/>
    </location>
</feature>
<evidence type="ECO:0000313" key="2">
    <source>
        <dbReference type="EMBL" id="AUS05046.1"/>
    </source>
</evidence>
<dbReference type="AlphaFoldDB" id="A0A2I7SGL3"/>
<name>A0A2I7SGL3_9FLAO</name>
<dbReference type="Proteomes" id="UP000236592">
    <property type="component" value="Chromosome"/>
</dbReference>
<protein>
    <recommendedName>
        <fullName evidence="4">Secretion system C-terminal sorting domain-containing protein</fullName>
    </recommendedName>
</protein>
<evidence type="ECO:0008006" key="4">
    <source>
        <dbReference type="Google" id="ProtNLM"/>
    </source>
</evidence>
<accession>A0A2I7SGL3</accession>
<dbReference type="OrthoDB" id="1122048at2"/>
<proteinExistence type="predicted"/>
<evidence type="ECO:0000313" key="3">
    <source>
        <dbReference type="Proteomes" id="UP000236592"/>
    </source>
</evidence>
<gene>
    <name evidence="2" type="ORF">C1A40_06000</name>
</gene>
<dbReference type="KEGG" id="taj:C1A40_06000"/>
<reference evidence="3" key="1">
    <citation type="submission" date="2018-01" db="EMBL/GenBank/DDBJ databases">
        <title>Complete genome of Tamlana sp. UJ94.</title>
        <authorList>
            <person name="Jung J."/>
            <person name="Chung D."/>
            <person name="Bae S.S."/>
            <person name="Baek K."/>
        </authorList>
    </citation>
    <scope>NUCLEOTIDE SEQUENCE [LARGE SCALE GENOMIC DNA]</scope>
    <source>
        <strain evidence="3">UJ94</strain>
    </source>
</reference>
<organism evidence="2 3">
    <name type="scientific">Pseudotamlana carrageenivorans</name>
    <dbReference type="NCBI Taxonomy" id="2069432"/>
    <lineage>
        <taxon>Bacteria</taxon>
        <taxon>Pseudomonadati</taxon>
        <taxon>Bacteroidota</taxon>
        <taxon>Flavobacteriia</taxon>
        <taxon>Flavobacteriales</taxon>
        <taxon>Flavobacteriaceae</taxon>
        <taxon>Pseudotamlana</taxon>
    </lineage>
</organism>
<dbReference type="RefSeq" id="WP_102995104.1">
    <property type="nucleotide sequence ID" value="NZ_CP025938.1"/>
</dbReference>
<evidence type="ECO:0000256" key="1">
    <source>
        <dbReference type="SAM" id="SignalP"/>
    </source>
</evidence>